<comment type="caution">
    <text evidence="2">The sequence shown here is derived from an EMBL/GenBank/DDBJ whole genome shotgun (WGS) entry which is preliminary data.</text>
</comment>
<name>A0A2P8AJ31_9PEZI</name>
<feature type="compositionally biased region" description="Basic and acidic residues" evidence="1">
    <location>
        <begin position="850"/>
        <end position="861"/>
    </location>
</feature>
<feature type="region of interest" description="Disordered" evidence="1">
    <location>
        <begin position="757"/>
        <end position="862"/>
    </location>
</feature>
<proteinExistence type="predicted"/>
<evidence type="ECO:0000313" key="3">
    <source>
        <dbReference type="Proteomes" id="UP000243723"/>
    </source>
</evidence>
<feature type="compositionally biased region" description="Low complexity" evidence="1">
    <location>
        <begin position="1201"/>
        <end position="1211"/>
    </location>
</feature>
<dbReference type="EMBL" id="NHZQ01000003">
    <property type="protein sequence ID" value="PSK60447.1"/>
    <property type="molecule type" value="Genomic_DNA"/>
</dbReference>
<organism evidence="2 3">
    <name type="scientific">Elsinoe australis</name>
    <dbReference type="NCBI Taxonomy" id="40998"/>
    <lineage>
        <taxon>Eukaryota</taxon>
        <taxon>Fungi</taxon>
        <taxon>Dikarya</taxon>
        <taxon>Ascomycota</taxon>
        <taxon>Pezizomycotina</taxon>
        <taxon>Dothideomycetes</taxon>
        <taxon>Dothideomycetidae</taxon>
        <taxon>Myriangiales</taxon>
        <taxon>Elsinoaceae</taxon>
        <taxon>Elsinoe</taxon>
    </lineage>
</organism>
<feature type="compositionally biased region" description="Polar residues" evidence="1">
    <location>
        <begin position="710"/>
        <end position="724"/>
    </location>
</feature>
<feature type="region of interest" description="Disordered" evidence="1">
    <location>
        <begin position="703"/>
        <end position="736"/>
    </location>
</feature>
<feature type="compositionally biased region" description="Basic and acidic residues" evidence="1">
    <location>
        <begin position="1215"/>
        <end position="1226"/>
    </location>
</feature>
<feature type="region of interest" description="Disordered" evidence="1">
    <location>
        <begin position="1068"/>
        <end position="1096"/>
    </location>
</feature>
<keyword evidence="3" id="KW-1185">Reference proteome</keyword>
<feature type="compositionally biased region" description="Low complexity" evidence="1">
    <location>
        <begin position="836"/>
        <end position="846"/>
    </location>
</feature>
<feature type="compositionally biased region" description="Polar residues" evidence="1">
    <location>
        <begin position="785"/>
        <end position="798"/>
    </location>
</feature>
<evidence type="ECO:0000256" key="1">
    <source>
        <dbReference type="SAM" id="MobiDB-lite"/>
    </source>
</evidence>
<feature type="region of interest" description="Disordered" evidence="1">
    <location>
        <begin position="1125"/>
        <end position="1171"/>
    </location>
</feature>
<dbReference type="Proteomes" id="UP000243723">
    <property type="component" value="Unassembled WGS sequence"/>
</dbReference>
<dbReference type="STRING" id="40998.A0A2P8AJ31"/>
<reference evidence="2 3" key="1">
    <citation type="submission" date="2017-05" db="EMBL/GenBank/DDBJ databases">
        <title>Draft genome sequence of Elsinoe australis.</title>
        <authorList>
            <person name="Cheng Q."/>
        </authorList>
    </citation>
    <scope>NUCLEOTIDE SEQUENCE [LARGE SCALE GENOMIC DNA]</scope>
    <source>
        <strain evidence="2 3">NL1</strain>
    </source>
</reference>
<feature type="region of interest" description="Disordered" evidence="1">
    <location>
        <begin position="1190"/>
        <end position="1226"/>
    </location>
</feature>
<evidence type="ECO:0000313" key="2">
    <source>
        <dbReference type="EMBL" id="PSK60447.1"/>
    </source>
</evidence>
<feature type="compositionally biased region" description="Basic residues" evidence="1">
    <location>
        <begin position="1137"/>
        <end position="1151"/>
    </location>
</feature>
<dbReference type="AlphaFoldDB" id="A0A2P8AJ31"/>
<sequence length="1247" mass="138847">MLRGACLPWQQRFYQPSSAGLGVRHYSARSPSIRKYAGNRRADRAVAQDIIDLPKAETTSQNGKLSRPLKLEIPYEFAPHLSRQDRPPSLQVSKIQIRRHSASRDDPRPRYQAVLDLQYEDDPNAKVTLSADRAKTVTSVLNFLPNVLVDETSTTAKSLTVFSKSTENSLSDLVEQLVPLALPQTHGEPLFIILATPSYASELASNKDVVPSMLPKLLPESPESESMKSCQTLVAIVDKLPTRSPVPENVSNARNVKYRSGKVMSEDNGMEGLTVAVSTSTHFFANDLAVDNWSTESTRFTHSLEGDKPSTITFSMNPDHGEVLQDLLSRPDLEEATAVRSYSVQLPLATTIFQNGMRSTLLHGRYMKGNDSTRFACQSRRQIQNAQVALTTSPGVGASNAMALSMPLLKLTNSRKVATCMGNIVREMGPPHDILKQASQPASQQLESAVAHYFKVAGIAPHAMSVWALIIPKHLAQANNTDAQDLATSLTPVIEHEGELPDSELFWKHPGSPWLGLTEDQRLGDLFAHGVKLCKVTSGGGGWGNKAGLLSFDPDTSFESTTSPFAESLLGPDFDDDSKPTSGLKEIAEEGDLVQFHFVPDSVLNPVDLAARPRILRTRSGEQSVEFGVIPSTIDEQTMEDGQSSTDEGQKTTTLVNHFGALSERGLSMRTKTFEMSTGIVRPQEKETKIDVPFSRFSIRHLSSAPIVRQQPSGPRSKKPAQTQEAERGDGIVSQRANNEDAMFDAVFKATVQHYQDTHDSPGQSVGEKTAEGANKSTNDDQGRITKQTMDFRSTSPRRQALSIERVPMSRKDVDDSQSSGPISPSKKKGRKSSSSEHQSPQKSKPGVQKTDRERKLRDAQVDPSFIRGEFEVWPRDPNFHAAKNPAKRGIRETALRKKLRGSFRDAIKTESQRLEQLSDEQLIEEMQHLDIPTTRKNTKPEKMANLSSKAKRHARREMQIHLKRMYERHLVTKKGQEGFQVPVLSPEQKKQKEAKETRIDKLMLKLNNAIAGPRLRKHRLRHRSDPIIKKHEYVRHKWFFRHLRPSRVRTHASLRVQKYAWPERGRPYPMRSKVRKQRRTDPVGGPDRNMQASEREAAARTRMEERLHGTEKVAQDALSAFLSEQEDGTVSAVGRATHRLRNKLGAKRRPGQGPVRRQFSEPDPDSEKARVERFNSRFRLARKHHARKALGFGAMKEEGTGASSASGAGDTDAEGEKRRSEERLARAIKELAEAWKGAAGDGKGGL</sequence>
<protein>
    <submittedName>
        <fullName evidence="2">Uncharacterized protein</fullName>
    </submittedName>
</protein>
<gene>
    <name evidence="2" type="ORF">B9Z65_597</name>
</gene>
<accession>A0A2P8AJ31</accession>
<dbReference type="OrthoDB" id="1744869at2759"/>